<evidence type="ECO:0000313" key="4">
    <source>
        <dbReference type="Proteomes" id="UP000825679"/>
    </source>
</evidence>
<protein>
    <submittedName>
        <fullName evidence="3">Transporter substrate-binding domain-containing protein</fullName>
    </submittedName>
</protein>
<evidence type="ECO:0000313" key="3">
    <source>
        <dbReference type="EMBL" id="QZA78473.1"/>
    </source>
</evidence>
<evidence type="ECO:0000256" key="1">
    <source>
        <dbReference type="ARBA" id="ARBA00022729"/>
    </source>
</evidence>
<name>A0ABX8ZBF4_9NEIS</name>
<dbReference type="PANTHER" id="PTHR35936:SF6">
    <property type="entry name" value="AMINO ACID ABC TRANSPORTER SUBSTRATE-BINDING PAAT FAMILY PROTEIN"/>
    <property type="match status" value="1"/>
</dbReference>
<keyword evidence="1" id="KW-0732">Signal</keyword>
<evidence type="ECO:0000259" key="2">
    <source>
        <dbReference type="SMART" id="SM00062"/>
    </source>
</evidence>
<dbReference type="SMART" id="SM00062">
    <property type="entry name" value="PBPb"/>
    <property type="match status" value="1"/>
</dbReference>
<dbReference type="EMBL" id="CP081150">
    <property type="protein sequence ID" value="QZA78473.1"/>
    <property type="molecule type" value="Genomic_DNA"/>
</dbReference>
<proteinExistence type="predicted"/>
<dbReference type="RefSeq" id="WP_221007005.1">
    <property type="nucleotide sequence ID" value="NZ_CP081150.1"/>
</dbReference>
<feature type="domain" description="Solute-binding protein family 3/N-terminal" evidence="2">
    <location>
        <begin position="39"/>
        <end position="238"/>
    </location>
</feature>
<accession>A0ABX8ZBF4</accession>
<organism evidence="3 4">
    <name type="scientific">Deefgea tanakiae</name>
    <dbReference type="NCBI Taxonomy" id="2865840"/>
    <lineage>
        <taxon>Bacteria</taxon>
        <taxon>Pseudomonadati</taxon>
        <taxon>Pseudomonadota</taxon>
        <taxon>Betaproteobacteria</taxon>
        <taxon>Neisseriales</taxon>
        <taxon>Chitinibacteraceae</taxon>
        <taxon>Deefgea</taxon>
    </lineage>
</organism>
<dbReference type="Gene3D" id="3.40.190.10">
    <property type="entry name" value="Periplasmic binding protein-like II"/>
    <property type="match status" value="2"/>
</dbReference>
<dbReference type="SUPFAM" id="SSF53850">
    <property type="entry name" value="Periplasmic binding protein-like II"/>
    <property type="match status" value="1"/>
</dbReference>
<reference evidence="3 4" key="1">
    <citation type="submission" date="2021-08" db="EMBL/GenBank/DDBJ databases">
        <title>complete genome sequencing of Deefgea sp. D25.</title>
        <authorList>
            <person name="Bae J.-W."/>
            <person name="Gim D.-H."/>
        </authorList>
    </citation>
    <scope>NUCLEOTIDE SEQUENCE [LARGE SCALE GENOMIC DNA]</scope>
    <source>
        <strain evidence="3 4">D25</strain>
    </source>
</reference>
<dbReference type="Proteomes" id="UP000825679">
    <property type="component" value="Chromosome"/>
</dbReference>
<dbReference type="Pfam" id="PF00497">
    <property type="entry name" value="SBP_bac_3"/>
    <property type="match status" value="1"/>
</dbReference>
<dbReference type="InterPro" id="IPR001638">
    <property type="entry name" value="Solute-binding_3/MltF_N"/>
</dbReference>
<sequence length="238" mass="27400">MYRLAFVTFFLCNLSAAQELIFIDTNTRSLPWMKIENDQITQGFIKDSADAIAAQLGYTAKVKAYPRKRLAAIINAGQADLLCFMRPEWISADVNWSDTMAWDADAIVTRRNTPAIKQISDLKHQAVNTVLGYTYPEIEKVLAENFVRFDGLSEEISLINLTNRRNDFAILSETYYRYQLKTHPQRAILNPNYLLIGPKAPLRCALSKKSTLKIEQLNQALEQLNKNRTLEKIYNRYR</sequence>
<dbReference type="PANTHER" id="PTHR35936">
    <property type="entry name" value="MEMBRANE-BOUND LYTIC MUREIN TRANSGLYCOSYLASE F"/>
    <property type="match status" value="1"/>
</dbReference>
<gene>
    <name evidence="3" type="ORF">K4H28_03390</name>
</gene>
<keyword evidence="4" id="KW-1185">Reference proteome</keyword>